<proteinExistence type="inferred from homology"/>
<feature type="region of interest" description="Disordered" evidence="2">
    <location>
        <begin position="378"/>
        <end position="403"/>
    </location>
</feature>
<dbReference type="GO" id="GO:0015562">
    <property type="term" value="F:efflux transmembrane transporter activity"/>
    <property type="evidence" value="ECO:0007669"/>
    <property type="project" value="TreeGrafter"/>
</dbReference>
<protein>
    <recommendedName>
        <fullName evidence="3">Multidrug resistance protein MdtA-like barrel-sandwich hybrid domain-containing protein</fullName>
    </recommendedName>
</protein>
<dbReference type="Gene3D" id="2.40.420.20">
    <property type="match status" value="1"/>
</dbReference>
<evidence type="ECO:0000313" key="4">
    <source>
        <dbReference type="EMBL" id="AWL12231.1"/>
    </source>
</evidence>
<evidence type="ECO:0000256" key="1">
    <source>
        <dbReference type="ARBA" id="ARBA00009477"/>
    </source>
</evidence>
<dbReference type="EMBL" id="CP029347">
    <property type="protein sequence ID" value="AWL12231.1"/>
    <property type="molecule type" value="Genomic_DNA"/>
</dbReference>
<feature type="compositionally biased region" description="Basic and acidic residues" evidence="2">
    <location>
        <begin position="132"/>
        <end position="141"/>
    </location>
</feature>
<reference evidence="4 5" key="1">
    <citation type="submission" date="2018-05" db="EMBL/GenBank/DDBJ databases">
        <title>Salinimonas sp. HMF8227 Genome sequencing and assembly.</title>
        <authorList>
            <person name="Kang H."/>
            <person name="Kang J."/>
            <person name="Cha I."/>
            <person name="Kim H."/>
            <person name="Joh K."/>
        </authorList>
    </citation>
    <scope>NUCLEOTIDE SEQUENCE [LARGE SCALE GENOMIC DNA]</scope>
    <source>
        <strain evidence="4 5">HMF8227</strain>
    </source>
</reference>
<dbReference type="Proteomes" id="UP000245728">
    <property type="component" value="Chromosome"/>
</dbReference>
<dbReference type="OrthoDB" id="5730196at2"/>
<dbReference type="InterPro" id="IPR058625">
    <property type="entry name" value="MdtA-like_BSH"/>
</dbReference>
<evidence type="ECO:0000313" key="5">
    <source>
        <dbReference type="Proteomes" id="UP000245728"/>
    </source>
</evidence>
<dbReference type="Gene3D" id="2.40.30.170">
    <property type="match status" value="1"/>
</dbReference>
<evidence type="ECO:0000259" key="3">
    <source>
        <dbReference type="Pfam" id="PF25917"/>
    </source>
</evidence>
<accession>A0A2S2E3K8</accession>
<sequence length="403" mass="43778">MNRTIKKVLLPIGILGIAVVIAGVMMASRQPPEKEQKETKPFLVDAEPVSKTDIHFMVDSQGTVKPKVQTVLSAQVGGKVEAIADEFIEGGMFKKGDVLVQLEQADYITELKSAEAELARASAALEEEQARGKVAEEEWRSVDSSTPPELGLRKPQLAKEKANVSAAEAMVERARRNLERTVIRAPYDGLVKAKNVDIGQYVNPGSQLGMIYGTQVAEVRLPLSDSDLAYLELPQNEGEAKVTLSANVAGRSVNWEAKLVRSEGVVDPDSRVIYAIAEVQDPYQRDQSQASAPLKFGRFVQATIEGNQAEDIVVLPRNVLRLDGTVLVVGDDRQLDIREVTVQRADERYVYVSGGLQSGDLVTSTAIPNPYEGMVVRLPDDKSPSGDLDEESATELASAGENP</sequence>
<dbReference type="PANTHER" id="PTHR30469">
    <property type="entry name" value="MULTIDRUG RESISTANCE PROTEIN MDTA"/>
    <property type="match status" value="1"/>
</dbReference>
<dbReference type="SUPFAM" id="SSF111369">
    <property type="entry name" value="HlyD-like secretion proteins"/>
    <property type="match status" value="1"/>
</dbReference>
<feature type="region of interest" description="Disordered" evidence="2">
    <location>
        <begin position="132"/>
        <end position="151"/>
    </location>
</feature>
<dbReference type="RefSeq" id="WP_109339826.1">
    <property type="nucleotide sequence ID" value="NZ_CP029347.1"/>
</dbReference>
<dbReference type="GO" id="GO:1990281">
    <property type="term" value="C:efflux pump complex"/>
    <property type="evidence" value="ECO:0007669"/>
    <property type="project" value="TreeGrafter"/>
</dbReference>
<gene>
    <name evidence="4" type="ORF">HMF8227_01758</name>
</gene>
<dbReference type="InterPro" id="IPR006143">
    <property type="entry name" value="RND_pump_MFP"/>
</dbReference>
<dbReference type="NCBIfam" id="TIGR01730">
    <property type="entry name" value="RND_mfp"/>
    <property type="match status" value="1"/>
</dbReference>
<feature type="domain" description="Multidrug resistance protein MdtA-like barrel-sandwich hybrid" evidence="3">
    <location>
        <begin position="72"/>
        <end position="211"/>
    </location>
</feature>
<dbReference type="KEGG" id="salh:HMF8227_01758"/>
<evidence type="ECO:0000256" key="2">
    <source>
        <dbReference type="SAM" id="MobiDB-lite"/>
    </source>
</evidence>
<dbReference type="Pfam" id="PF25917">
    <property type="entry name" value="BSH_RND"/>
    <property type="match status" value="1"/>
</dbReference>
<keyword evidence="5" id="KW-1185">Reference proteome</keyword>
<name>A0A2S2E3K8_9ALTE</name>
<dbReference type="PANTHER" id="PTHR30469:SF12">
    <property type="entry name" value="MULTIDRUG RESISTANCE PROTEIN MDTA"/>
    <property type="match status" value="1"/>
</dbReference>
<organism evidence="4 5">
    <name type="scientific">Saliniradius amylolyticus</name>
    <dbReference type="NCBI Taxonomy" id="2183582"/>
    <lineage>
        <taxon>Bacteria</taxon>
        <taxon>Pseudomonadati</taxon>
        <taxon>Pseudomonadota</taxon>
        <taxon>Gammaproteobacteria</taxon>
        <taxon>Alteromonadales</taxon>
        <taxon>Alteromonadaceae</taxon>
        <taxon>Saliniradius</taxon>
    </lineage>
</organism>
<dbReference type="AlphaFoldDB" id="A0A2S2E3K8"/>
<comment type="similarity">
    <text evidence="1">Belongs to the membrane fusion protein (MFP) (TC 8.A.1) family.</text>
</comment>
<dbReference type="Gene3D" id="2.40.50.100">
    <property type="match status" value="1"/>
</dbReference>
<dbReference type="Gene3D" id="1.10.287.470">
    <property type="entry name" value="Helix hairpin bin"/>
    <property type="match status" value="1"/>
</dbReference>